<accession>A0A8J6U9U5</accession>
<evidence type="ECO:0000313" key="2">
    <source>
        <dbReference type="Proteomes" id="UP000600588"/>
    </source>
</evidence>
<protein>
    <submittedName>
        <fullName evidence="1">Uncharacterized protein</fullName>
    </submittedName>
</protein>
<dbReference type="Proteomes" id="UP000600588">
    <property type="component" value="Unassembled WGS sequence"/>
</dbReference>
<gene>
    <name evidence="1" type="ORF">ICJ83_16650</name>
</gene>
<sequence>MISEQKLLEIEKRCKDSTSGPWKAFIEGRDHDSGGHFIMTGEGDNRGEDLEIDGARMEDYDFIANAKQDIPILISEVRRLRELLGGYSK</sequence>
<dbReference type="EMBL" id="JACVXB010000016">
    <property type="protein sequence ID" value="MBD0833762.1"/>
    <property type="molecule type" value="Genomic_DNA"/>
</dbReference>
<dbReference type="AlphaFoldDB" id="A0A8J6U9U5"/>
<organism evidence="1 2">
    <name type="scientific">Aestuariibaculum sediminum</name>
    <dbReference type="NCBI Taxonomy" id="2770637"/>
    <lineage>
        <taxon>Bacteria</taxon>
        <taxon>Pseudomonadati</taxon>
        <taxon>Bacteroidota</taxon>
        <taxon>Flavobacteriia</taxon>
        <taxon>Flavobacteriales</taxon>
        <taxon>Flavobacteriaceae</taxon>
    </lineage>
</organism>
<comment type="caution">
    <text evidence="1">The sequence shown here is derived from an EMBL/GenBank/DDBJ whole genome shotgun (WGS) entry which is preliminary data.</text>
</comment>
<name>A0A8J6U9U5_9FLAO</name>
<evidence type="ECO:0000313" key="1">
    <source>
        <dbReference type="EMBL" id="MBD0833762.1"/>
    </source>
</evidence>
<proteinExistence type="predicted"/>
<keyword evidence="2" id="KW-1185">Reference proteome</keyword>
<dbReference type="RefSeq" id="WP_188231542.1">
    <property type="nucleotide sequence ID" value="NZ_JACVXB010000016.1"/>
</dbReference>
<reference evidence="1 2" key="1">
    <citation type="submission" date="2020-09" db="EMBL/GenBank/DDBJ databases">
        <title>TT11 complete genome.</title>
        <authorList>
            <person name="Wu Z."/>
        </authorList>
    </citation>
    <scope>NUCLEOTIDE SEQUENCE [LARGE SCALE GENOMIC DNA]</scope>
    <source>
        <strain evidence="1 2">TT11</strain>
    </source>
</reference>